<evidence type="ECO:0000313" key="1">
    <source>
        <dbReference type="EMBL" id="WAJ24642.1"/>
    </source>
</evidence>
<gene>
    <name evidence="1" type="ORF">OW255_03770</name>
</gene>
<organism evidence="1 2">
    <name type="scientific">Lacrimispora xylanolytica</name>
    <dbReference type="NCBI Taxonomy" id="29375"/>
    <lineage>
        <taxon>Bacteria</taxon>
        <taxon>Bacillati</taxon>
        <taxon>Bacillota</taxon>
        <taxon>Clostridia</taxon>
        <taxon>Lachnospirales</taxon>
        <taxon>Lachnospiraceae</taxon>
        <taxon>Lacrimispora</taxon>
    </lineage>
</organism>
<dbReference type="RefSeq" id="WP_024837232.1">
    <property type="nucleotide sequence ID" value="NZ_CP113524.1"/>
</dbReference>
<dbReference type="Proteomes" id="UP001163115">
    <property type="component" value="Chromosome"/>
</dbReference>
<protein>
    <submittedName>
        <fullName evidence="1">Uncharacterized protein</fullName>
    </submittedName>
</protein>
<proteinExistence type="predicted"/>
<evidence type="ECO:0000313" key="2">
    <source>
        <dbReference type="Proteomes" id="UP001163115"/>
    </source>
</evidence>
<dbReference type="EMBL" id="CP113524">
    <property type="protein sequence ID" value="WAJ24642.1"/>
    <property type="molecule type" value="Genomic_DNA"/>
</dbReference>
<dbReference type="InterPro" id="IPR049254">
    <property type="entry name" value="Phage_tail_terminator"/>
</dbReference>
<dbReference type="Pfam" id="PF20765">
    <property type="entry name" value="Phage_tail_terminator_8"/>
    <property type="match status" value="1"/>
</dbReference>
<reference evidence="1" key="1">
    <citation type="submission" date="2022-11" db="EMBL/GenBank/DDBJ databases">
        <title>Lacrimispora xylanolytica sy1, complete genome.</title>
        <authorList>
            <person name="Choi S."/>
        </authorList>
    </citation>
    <scope>NUCLEOTIDE SEQUENCE</scope>
    <source>
        <strain evidence="1">Sy1</strain>
    </source>
</reference>
<sequence length="149" mass="17205">MTFTLDKLIESIAEVLKEHFPNTQVSVNQDQQESEASEFCIFYTDVEIESRIGSRLMKKIGFDVVYKAEKNSGDTFDLRPSVADKLDFILEFIPYEAAKLRTYNRSFKIVNGELHYEFTVKVTMSYQNDTPMIESLESYRGGVNQNGFK</sequence>
<accession>A0ABY7AGJ3</accession>
<keyword evidence="2" id="KW-1185">Reference proteome</keyword>
<name>A0ABY7AGJ3_9FIRM</name>